<reference evidence="1 2" key="1">
    <citation type="journal article" date="2015" name="Genome Announc.">
        <title>Complete Genome Sequence of Caulobacter crescentus Siphophage Seuss.</title>
        <authorList>
            <person name="Sloan J.M."/>
            <person name="Keene J.L."/>
            <person name="Cahill J.L."/>
            <person name="Rasche E.S."/>
            <person name="Kuty Everett G.F."/>
        </authorList>
    </citation>
    <scope>NUCLEOTIDE SEQUENCE [LARGE SCALE GENOMIC DNA]</scope>
</reference>
<evidence type="ECO:0000313" key="2">
    <source>
        <dbReference type="Proteomes" id="UP000221339"/>
    </source>
</evidence>
<protein>
    <submittedName>
        <fullName evidence="1">Uncharacterized protein</fullName>
    </submittedName>
</protein>
<keyword evidence="2" id="KW-1185">Reference proteome</keyword>
<sequence length="55" mass="6329">MSLEVAAKRYWDLATYLRSQPTAEQRELVKSTVIQPRIAASVDNNERRLLEKLVA</sequence>
<accession>A0A0K1LM57</accession>
<evidence type="ECO:0000313" key="1">
    <source>
        <dbReference type="EMBL" id="AKU43602.1"/>
    </source>
</evidence>
<gene>
    <name evidence="1" type="ORF">CPT_Seuss76</name>
</gene>
<name>A0A0K1LM57_9CAUD</name>
<dbReference type="EMBL" id="KT001914">
    <property type="protein sequence ID" value="AKU43602.1"/>
    <property type="molecule type" value="Genomic_DNA"/>
</dbReference>
<proteinExistence type="predicted"/>
<organism evidence="1 2">
    <name type="scientific">Caulobacter phage Seuss</name>
    <dbReference type="NCBI Taxonomy" id="1675601"/>
    <lineage>
        <taxon>Viruses</taxon>
        <taxon>Duplodnaviria</taxon>
        <taxon>Heunggongvirae</taxon>
        <taxon>Uroviricota</taxon>
        <taxon>Caudoviricetes</taxon>
        <taxon>Seussvirus</taxon>
        <taxon>Seussvirus seuss</taxon>
    </lineage>
</organism>
<dbReference type="Proteomes" id="UP000221339">
    <property type="component" value="Segment"/>
</dbReference>